<reference evidence="1" key="1">
    <citation type="submission" date="2018-02" db="EMBL/GenBank/DDBJ databases">
        <title>Rhizophora mucronata_Transcriptome.</title>
        <authorList>
            <person name="Meera S.P."/>
            <person name="Sreeshan A."/>
            <person name="Augustine A."/>
        </authorList>
    </citation>
    <scope>NUCLEOTIDE SEQUENCE</scope>
    <source>
        <tissue evidence="1">Leaf</tissue>
    </source>
</reference>
<dbReference type="EMBL" id="GGEC01087524">
    <property type="protein sequence ID" value="MBX68008.1"/>
    <property type="molecule type" value="Transcribed_RNA"/>
</dbReference>
<proteinExistence type="predicted"/>
<dbReference type="AlphaFoldDB" id="A0A2P2QM07"/>
<accession>A0A2P2QM07</accession>
<evidence type="ECO:0000313" key="1">
    <source>
        <dbReference type="EMBL" id="MBX68008.1"/>
    </source>
</evidence>
<sequence>MSNKLLFKLIGSLKWGC</sequence>
<protein>
    <submittedName>
        <fullName evidence="1">Uncharacterized protein</fullName>
    </submittedName>
</protein>
<name>A0A2P2QM07_RHIMU</name>
<organism evidence="1">
    <name type="scientific">Rhizophora mucronata</name>
    <name type="common">Asiatic mangrove</name>
    <dbReference type="NCBI Taxonomy" id="61149"/>
    <lineage>
        <taxon>Eukaryota</taxon>
        <taxon>Viridiplantae</taxon>
        <taxon>Streptophyta</taxon>
        <taxon>Embryophyta</taxon>
        <taxon>Tracheophyta</taxon>
        <taxon>Spermatophyta</taxon>
        <taxon>Magnoliopsida</taxon>
        <taxon>eudicotyledons</taxon>
        <taxon>Gunneridae</taxon>
        <taxon>Pentapetalae</taxon>
        <taxon>rosids</taxon>
        <taxon>fabids</taxon>
        <taxon>Malpighiales</taxon>
        <taxon>Rhizophoraceae</taxon>
        <taxon>Rhizophora</taxon>
    </lineage>
</organism>